<dbReference type="SUPFAM" id="SSF57667">
    <property type="entry name" value="beta-beta-alpha zinc fingers"/>
    <property type="match status" value="1"/>
</dbReference>
<keyword evidence="7 11" id="KW-0378">Hydrolase</keyword>
<feature type="active site" evidence="11">
    <location>
        <position position="314"/>
    </location>
</feature>
<reference evidence="15 16" key="1">
    <citation type="journal article" date="2016" name="Sci. Rep.">
        <title>Peltaster fructicola genome reveals evolution from an invasive phytopathogen to an ectophytic parasite.</title>
        <authorList>
            <person name="Xu C."/>
            <person name="Chen H."/>
            <person name="Gleason M.L."/>
            <person name="Xu J.R."/>
            <person name="Liu H."/>
            <person name="Zhang R."/>
            <person name="Sun G."/>
        </authorList>
    </citation>
    <scope>NUCLEOTIDE SEQUENCE [LARGE SCALE GENOMIC DNA]</scope>
    <source>
        <strain evidence="15 16">LNHT1506</strain>
    </source>
</reference>
<evidence type="ECO:0000256" key="3">
    <source>
        <dbReference type="ARBA" id="ARBA00022490"/>
    </source>
</evidence>
<feature type="compositionally biased region" description="Acidic residues" evidence="13">
    <location>
        <begin position="124"/>
        <end position="135"/>
    </location>
</feature>
<evidence type="ECO:0000256" key="12">
    <source>
        <dbReference type="SAM" id="Coils"/>
    </source>
</evidence>
<dbReference type="InterPro" id="IPR041175">
    <property type="entry name" value="VLRF1/Vms1"/>
</dbReference>
<dbReference type="SUPFAM" id="SSF48403">
    <property type="entry name" value="Ankyrin repeat"/>
    <property type="match status" value="1"/>
</dbReference>
<feature type="compositionally biased region" description="Basic and acidic residues" evidence="13">
    <location>
        <begin position="583"/>
        <end position="628"/>
    </location>
</feature>
<evidence type="ECO:0000313" key="16">
    <source>
        <dbReference type="Proteomes" id="UP000503462"/>
    </source>
</evidence>
<dbReference type="GO" id="GO:0016787">
    <property type="term" value="F:hydrolase activity"/>
    <property type="evidence" value="ECO:0007669"/>
    <property type="project" value="UniProtKB-KW"/>
</dbReference>
<dbReference type="PROSITE" id="PS50088">
    <property type="entry name" value="ANK_REPEAT"/>
    <property type="match status" value="1"/>
</dbReference>
<keyword evidence="5" id="KW-0677">Repeat</keyword>
<evidence type="ECO:0000256" key="2">
    <source>
        <dbReference type="ARBA" id="ARBA00009262"/>
    </source>
</evidence>
<dbReference type="InterPro" id="IPR047139">
    <property type="entry name" value="ANKZ1/VMS1"/>
</dbReference>
<evidence type="ECO:0000256" key="5">
    <source>
        <dbReference type="ARBA" id="ARBA00022737"/>
    </source>
</evidence>
<feature type="repeat" description="ANK" evidence="10">
    <location>
        <begin position="504"/>
        <end position="537"/>
    </location>
</feature>
<dbReference type="GO" id="GO:0004519">
    <property type="term" value="F:endonuclease activity"/>
    <property type="evidence" value="ECO:0007669"/>
    <property type="project" value="UniProtKB-KW"/>
</dbReference>
<feature type="coiled-coil region" evidence="12">
    <location>
        <begin position="419"/>
        <end position="459"/>
    </location>
</feature>
<name>A0A6H0XZW6_9PEZI</name>
<evidence type="ECO:0000256" key="8">
    <source>
        <dbReference type="ARBA" id="ARBA00023043"/>
    </source>
</evidence>
<dbReference type="PROSITE" id="PS00028">
    <property type="entry name" value="ZINC_FINGER_C2H2_1"/>
    <property type="match status" value="1"/>
</dbReference>
<dbReference type="GO" id="GO:0005737">
    <property type="term" value="C:cytoplasm"/>
    <property type="evidence" value="ECO:0007669"/>
    <property type="project" value="UniProtKB-SubCell"/>
</dbReference>
<feature type="region of interest" description="Disordered" evidence="13">
    <location>
        <begin position="116"/>
        <end position="148"/>
    </location>
</feature>
<dbReference type="AlphaFoldDB" id="A0A6H0XZW6"/>
<evidence type="ECO:0000256" key="13">
    <source>
        <dbReference type="SAM" id="MobiDB-lite"/>
    </source>
</evidence>
<feature type="region of interest" description="Disordered" evidence="13">
    <location>
        <begin position="225"/>
        <end position="252"/>
    </location>
</feature>
<dbReference type="InterPro" id="IPR036236">
    <property type="entry name" value="Znf_C2H2_sf"/>
</dbReference>
<feature type="compositionally biased region" description="Polar residues" evidence="13">
    <location>
        <begin position="311"/>
        <end position="323"/>
    </location>
</feature>
<comment type="domain">
    <text evidence="11">The VLRF1 domain mediates binding to the 60S ribosomal subunit.</text>
</comment>
<keyword evidence="4 11" id="KW-0540">Nuclease</keyword>
<sequence>MAAKCETPLDKMLQRPLYVFDLPSELLSSLEHKLDHAQPEEVSSATITPPSTPPRSDETRSQSPATTCNLCNLTFSSLQDQRTHARSDLHGYNLKQKLRGQKAVGEAEFERLVDELDESISGSDSEESTEDEIDDANVQGSKTKEDTLSSLLKRQARLKDGEADDAPTDVKRRKKGSGKAPIFWFKSPLLPSNTSLGIYRSVFSLHEQEEELHLVDSLRAKQIARAKPAAQSTKHDEDDDDGGVPLPGAVNQPAKSSGPHYFLCMIGGGHFAAMLVSLTPKIGKKAGVEERSATVLAHKTFHRYTTRRKQGGSQSANDSSKGNAHSAGAGIRRYNETALELDVRTLLADWKPWINSAELMFVRATGTTNRRTLFGPYDGQVLSQRDDRLRGFPFNTRRATQGELMRAFIELTRVKVSTIDEAALARKAAEEEAKAKQDAQRLNDKMEKVLKTIKLSKEDEEATLHTSQLQALIRRSKAPALVSYYQNNSLSVNFRFFPADKNHHAPSPLHLAAAQSAPACITALLVKVGVDPGVRNEEGRSAFELAGDRATRDAFSLARGQLGEDRWQWDKAGVPAALSQAEVDARATRERDEKMAEERAEKDRRQGEAQRLRQEDVQKQNAVKDKKYGLGKTLAAPMTAEQRRMEDAKGMTDEMRLRIERERRARAAEERMKRLQNGG</sequence>
<proteinExistence type="inferred from homology"/>
<feature type="domain" description="VLRF1" evidence="14">
    <location>
        <begin position="257"/>
        <end position="414"/>
    </location>
</feature>
<protein>
    <recommendedName>
        <fullName evidence="14">VLRF1 domain-containing protein</fullName>
    </recommendedName>
</protein>
<feature type="region of interest" description="Disordered" evidence="13">
    <location>
        <begin position="581"/>
        <end position="679"/>
    </location>
</feature>
<dbReference type="PANTHER" id="PTHR16036:SF2">
    <property type="entry name" value="TRNA ENDONUCLEASE ANKZF1"/>
    <property type="match status" value="1"/>
</dbReference>
<evidence type="ECO:0000256" key="10">
    <source>
        <dbReference type="PROSITE-ProRule" id="PRU00023"/>
    </source>
</evidence>
<dbReference type="InterPro" id="IPR036770">
    <property type="entry name" value="Ankyrin_rpt-contain_sf"/>
</dbReference>
<evidence type="ECO:0000256" key="4">
    <source>
        <dbReference type="ARBA" id="ARBA00022722"/>
    </source>
</evidence>
<dbReference type="EMBL" id="CP051142">
    <property type="protein sequence ID" value="QIX00226.1"/>
    <property type="molecule type" value="Genomic_DNA"/>
</dbReference>
<comment type="similarity">
    <text evidence="2 11">Belongs to the ANKZF1/VMS1 family.</text>
</comment>
<comment type="subcellular location">
    <subcellularLocation>
        <location evidence="1">Cytoplasm</location>
    </subcellularLocation>
</comment>
<dbReference type="InterPro" id="IPR013087">
    <property type="entry name" value="Znf_C2H2_type"/>
</dbReference>
<feature type="compositionally biased region" description="Basic and acidic residues" evidence="13">
    <location>
        <begin position="641"/>
        <end position="673"/>
    </location>
</feature>
<dbReference type="Gene3D" id="1.25.40.20">
    <property type="entry name" value="Ankyrin repeat-containing domain"/>
    <property type="match status" value="1"/>
</dbReference>
<dbReference type="PANTHER" id="PTHR16036">
    <property type="entry name" value="ANKYRIN REPEAT AND ZINC FINGER DOMAIN-CONTAINING PROTEIN 1"/>
    <property type="match status" value="1"/>
</dbReference>
<keyword evidence="16" id="KW-1185">Reference proteome</keyword>
<feature type="region of interest" description="Disordered" evidence="13">
    <location>
        <begin position="34"/>
        <end position="65"/>
    </location>
</feature>
<dbReference type="Proteomes" id="UP000503462">
    <property type="component" value="Chromosome 4"/>
</dbReference>
<keyword evidence="3 11" id="KW-0963">Cytoplasm</keyword>
<evidence type="ECO:0000256" key="9">
    <source>
        <dbReference type="ARBA" id="ARBA00023054"/>
    </source>
</evidence>
<evidence type="ECO:0000313" key="15">
    <source>
        <dbReference type="EMBL" id="QIX00226.1"/>
    </source>
</evidence>
<dbReference type="OrthoDB" id="429841at2759"/>
<accession>A0A6H0XZW6</accession>
<dbReference type="InterPro" id="IPR002110">
    <property type="entry name" value="Ankyrin_rpt"/>
</dbReference>
<feature type="region of interest" description="Disordered" evidence="13">
    <location>
        <begin position="305"/>
        <end position="329"/>
    </location>
</feature>
<keyword evidence="6 11" id="KW-0255">Endonuclease</keyword>
<keyword evidence="9 12" id="KW-0175">Coiled coil</keyword>
<organism evidence="15 16">
    <name type="scientific">Peltaster fructicola</name>
    <dbReference type="NCBI Taxonomy" id="286661"/>
    <lineage>
        <taxon>Eukaryota</taxon>
        <taxon>Fungi</taxon>
        <taxon>Dikarya</taxon>
        <taxon>Ascomycota</taxon>
        <taxon>Pezizomycotina</taxon>
        <taxon>Dothideomycetes</taxon>
        <taxon>Dothideomycetes incertae sedis</taxon>
        <taxon>Peltaster</taxon>
    </lineage>
</organism>
<dbReference type="Pfam" id="PF18826">
    <property type="entry name" value="bVLRF1"/>
    <property type="match status" value="1"/>
</dbReference>
<keyword evidence="8 10" id="KW-0040">ANK repeat</keyword>
<evidence type="ECO:0000256" key="1">
    <source>
        <dbReference type="ARBA" id="ARBA00004496"/>
    </source>
</evidence>
<evidence type="ECO:0000256" key="6">
    <source>
        <dbReference type="ARBA" id="ARBA00022759"/>
    </source>
</evidence>
<evidence type="ECO:0000256" key="11">
    <source>
        <dbReference type="PROSITE-ProRule" id="PRU01389"/>
    </source>
</evidence>
<dbReference type="GO" id="GO:0036503">
    <property type="term" value="P:ERAD pathway"/>
    <property type="evidence" value="ECO:0007669"/>
    <property type="project" value="TreeGrafter"/>
</dbReference>
<evidence type="ECO:0000256" key="7">
    <source>
        <dbReference type="ARBA" id="ARBA00022801"/>
    </source>
</evidence>
<evidence type="ECO:0000259" key="14">
    <source>
        <dbReference type="PROSITE" id="PS52044"/>
    </source>
</evidence>
<gene>
    <name evidence="15" type="ORF">AMS68_005743</name>
</gene>
<dbReference type="PROSITE" id="PS52044">
    <property type="entry name" value="VLRF1"/>
    <property type="match status" value="1"/>
</dbReference>